<gene>
    <name evidence="2" type="ORF">Q4481_23860</name>
</gene>
<organism evidence="2 3">
    <name type="scientific">Rhizobium alvei</name>
    <dbReference type="NCBI Taxonomy" id="1132659"/>
    <lineage>
        <taxon>Bacteria</taxon>
        <taxon>Pseudomonadati</taxon>
        <taxon>Pseudomonadota</taxon>
        <taxon>Alphaproteobacteria</taxon>
        <taxon>Hyphomicrobiales</taxon>
        <taxon>Rhizobiaceae</taxon>
        <taxon>Rhizobium/Agrobacterium group</taxon>
        <taxon>Rhizobium</taxon>
    </lineage>
</organism>
<keyword evidence="1" id="KW-0472">Membrane</keyword>
<reference evidence="2" key="2">
    <citation type="submission" date="2023-07" db="EMBL/GenBank/DDBJ databases">
        <authorList>
            <person name="Shen H."/>
        </authorList>
    </citation>
    <scope>NUCLEOTIDE SEQUENCE</scope>
    <source>
        <strain evidence="2">TNR-22</strain>
    </source>
</reference>
<sequence length="58" mass="6320">MSEIEQVARIILYTVGGSIMGAGFMDSAQGQTLLGACVALVSVGWWYIRQRQDKASKK</sequence>
<accession>A0ABT8YTA4</accession>
<dbReference type="RefSeq" id="WP_304378933.1">
    <property type="nucleotide sequence ID" value="NZ_JAUOZU010000024.1"/>
</dbReference>
<feature type="transmembrane region" description="Helical" evidence="1">
    <location>
        <begin position="7"/>
        <end position="25"/>
    </location>
</feature>
<dbReference type="EMBL" id="JAUOZU010000024">
    <property type="protein sequence ID" value="MDO6967003.1"/>
    <property type="molecule type" value="Genomic_DNA"/>
</dbReference>
<keyword evidence="1" id="KW-1133">Transmembrane helix</keyword>
<keyword evidence="3" id="KW-1185">Reference proteome</keyword>
<dbReference type="Proteomes" id="UP001174932">
    <property type="component" value="Unassembled WGS sequence"/>
</dbReference>
<name>A0ABT8YTA4_9HYPH</name>
<dbReference type="Pfam" id="PF23987">
    <property type="entry name" value="Phage_holin_10"/>
    <property type="match status" value="1"/>
</dbReference>
<proteinExistence type="predicted"/>
<dbReference type="InterPro" id="IPR058159">
    <property type="entry name" value="Phage_holin_10"/>
</dbReference>
<reference evidence="2" key="1">
    <citation type="journal article" date="2015" name="Int. J. Syst. Evol. Microbiol.">
        <title>Rhizobium alvei sp. nov., isolated from a freshwater river.</title>
        <authorList>
            <person name="Sheu S.Y."/>
            <person name="Huang H.W."/>
            <person name="Young C.C."/>
            <person name="Chen W.M."/>
        </authorList>
    </citation>
    <scope>NUCLEOTIDE SEQUENCE</scope>
    <source>
        <strain evidence="2">TNR-22</strain>
    </source>
</reference>
<protein>
    <submittedName>
        <fullName evidence="2">Uncharacterized protein</fullName>
    </submittedName>
</protein>
<evidence type="ECO:0000256" key="1">
    <source>
        <dbReference type="SAM" id="Phobius"/>
    </source>
</evidence>
<feature type="transmembrane region" description="Helical" evidence="1">
    <location>
        <begin position="31"/>
        <end position="48"/>
    </location>
</feature>
<keyword evidence="1" id="KW-0812">Transmembrane</keyword>
<evidence type="ECO:0000313" key="3">
    <source>
        <dbReference type="Proteomes" id="UP001174932"/>
    </source>
</evidence>
<evidence type="ECO:0000313" key="2">
    <source>
        <dbReference type="EMBL" id="MDO6967003.1"/>
    </source>
</evidence>
<comment type="caution">
    <text evidence="2">The sequence shown here is derived from an EMBL/GenBank/DDBJ whole genome shotgun (WGS) entry which is preliminary data.</text>
</comment>